<keyword evidence="1" id="KW-0813">Transport</keyword>
<accession>A0A381VRR5</accession>
<reference evidence="8" key="1">
    <citation type="submission" date="2018-05" db="EMBL/GenBank/DDBJ databases">
        <authorList>
            <person name="Lanie J.A."/>
            <person name="Ng W.-L."/>
            <person name="Kazmierczak K.M."/>
            <person name="Andrzejewski T.M."/>
            <person name="Davidsen T.M."/>
            <person name="Wayne K.J."/>
            <person name="Tettelin H."/>
            <person name="Glass J.I."/>
            <person name="Rusch D."/>
            <person name="Podicherti R."/>
            <person name="Tsui H.-C.T."/>
            <person name="Winkler M.E."/>
        </authorList>
    </citation>
    <scope>NUCLEOTIDE SEQUENCE</scope>
</reference>
<dbReference type="NCBIfam" id="NF007039">
    <property type="entry name" value="PRK09496.3-2"/>
    <property type="match status" value="1"/>
</dbReference>
<organism evidence="8">
    <name type="scientific">marine metagenome</name>
    <dbReference type="NCBI Taxonomy" id="408172"/>
    <lineage>
        <taxon>unclassified sequences</taxon>
        <taxon>metagenomes</taxon>
        <taxon>ecological metagenomes</taxon>
    </lineage>
</organism>
<dbReference type="GO" id="GO:0005886">
    <property type="term" value="C:plasma membrane"/>
    <property type="evidence" value="ECO:0007669"/>
    <property type="project" value="InterPro"/>
</dbReference>
<dbReference type="Pfam" id="PF02254">
    <property type="entry name" value="TrkA_N"/>
    <property type="match status" value="2"/>
</dbReference>
<evidence type="ECO:0000259" key="6">
    <source>
        <dbReference type="PROSITE" id="PS51201"/>
    </source>
</evidence>
<gene>
    <name evidence="8" type="ORF">METZ01_LOCUS95302</name>
</gene>
<evidence type="ECO:0000313" key="8">
    <source>
        <dbReference type="EMBL" id="SVA42448.1"/>
    </source>
</evidence>
<evidence type="ECO:0000256" key="5">
    <source>
        <dbReference type="ARBA" id="ARBA00023065"/>
    </source>
</evidence>
<feature type="domain" description="RCK C-terminal" evidence="7">
    <location>
        <begin position="141"/>
        <end position="225"/>
    </location>
</feature>
<dbReference type="Gene3D" id="3.30.70.1450">
    <property type="entry name" value="Regulator of K+ conductance, C-terminal domain"/>
    <property type="match status" value="2"/>
</dbReference>
<feature type="domain" description="RCK C-terminal" evidence="7">
    <location>
        <begin position="367"/>
        <end position="447"/>
    </location>
</feature>
<dbReference type="PANTHER" id="PTHR43833">
    <property type="entry name" value="POTASSIUM CHANNEL PROTEIN 2-RELATED-RELATED"/>
    <property type="match status" value="1"/>
</dbReference>
<keyword evidence="3" id="KW-0630">Potassium</keyword>
<evidence type="ECO:0000256" key="2">
    <source>
        <dbReference type="ARBA" id="ARBA00022538"/>
    </source>
</evidence>
<dbReference type="AlphaFoldDB" id="A0A381VRR5"/>
<dbReference type="PROSITE" id="PS51202">
    <property type="entry name" value="RCK_C"/>
    <property type="match status" value="2"/>
</dbReference>
<evidence type="ECO:0000256" key="3">
    <source>
        <dbReference type="ARBA" id="ARBA00022958"/>
    </source>
</evidence>
<keyword evidence="2" id="KW-0633">Potassium transport</keyword>
<dbReference type="InterPro" id="IPR036721">
    <property type="entry name" value="RCK_C_sf"/>
</dbReference>
<protein>
    <recommendedName>
        <fullName evidence="9">RCK C-terminal domain-containing protein</fullName>
    </recommendedName>
</protein>
<dbReference type="NCBIfam" id="NF007032">
    <property type="entry name" value="PRK09496.1-4"/>
    <property type="match status" value="1"/>
</dbReference>
<dbReference type="InterPro" id="IPR006037">
    <property type="entry name" value="RCK_C"/>
</dbReference>
<dbReference type="SUPFAM" id="SSF116726">
    <property type="entry name" value="TrkA C-terminal domain-like"/>
    <property type="match status" value="2"/>
</dbReference>
<dbReference type="Pfam" id="PF02080">
    <property type="entry name" value="TrkA_C"/>
    <property type="match status" value="2"/>
</dbReference>
<proteinExistence type="predicted"/>
<evidence type="ECO:0008006" key="9">
    <source>
        <dbReference type="Google" id="ProtNLM"/>
    </source>
</evidence>
<dbReference type="InterPro" id="IPR050721">
    <property type="entry name" value="Trk_Ktr_HKT_K-transport"/>
</dbReference>
<sequence>MRILIAGAGIVGNNLAEQLSEEGHDVSIIDGDAEKIRRISDTLDVMSVCGNACMPSILVKAGIRDMEMVIAVTNKDEINLMVCFLASKFQVPKRFARLRSMEFTGSGQIFSPKELFLDQAINPGEIIIDTILKILQTPGAVNVAEFAQGKVLLREFDLPENAPLTGKSIKELVSISDFDLIIIVAIVREGKLIIPKPEDILQTGDRIYILVNKESLPFLLPMLNKTVDAVEKIVIYSANPVSINLAKALEEIVKNVCIIEPSREAAHKAAEELSKTLVHQGTGTDLDLFNEINMKDVDFFMALSDDDENNILASLLAKKYGARRAVVITNDPEYLPIVDSIGMDITINPRLIAVSTILKHLRKGGVISVFKLIEDAEVLELVVDANSTIAGNRISDLNFPEDAMIGAILRQGEMLAPDETIIVQEGDSVIVVALSSAIEKIEKLFGRKRHFFRF</sequence>
<dbReference type="PRINTS" id="PR00335">
    <property type="entry name" value="KUPTAKETRKA"/>
</dbReference>
<dbReference type="Gene3D" id="3.40.50.720">
    <property type="entry name" value="NAD(P)-binding Rossmann-like Domain"/>
    <property type="match status" value="2"/>
</dbReference>
<dbReference type="EMBL" id="UINC01009466">
    <property type="protein sequence ID" value="SVA42448.1"/>
    <property type="molecule type" value="Genomic_DNA"/>
</dbReference>
<dbReference type="InterPro" id="IPR036291">
    <property type="entry name" value="NAD(P)-bd_dom_sf"/>
</dbReference>
<evidence type="ECO:0000259" key="7">
    <source>
        <dbReference type="PROSITE" id="PS51202"/>
    </source>
</evidence>
<dbReference type="InterPro" id="IPR006036">
    <property type="entry name" value="K_uptake_TrkA"/>
</dbReference>
<dbReference type="InterPro" id="IPR003148">
    <property type="entry name" value="RCK_N"/>
</dbReference>
<dbReference type="PANTHER" id="PTHR43833:SF5">
    <property type="entry name" value="TRK SYSTEM POTASSIUM UPTAKE PROTEIN TRKA"/>
    <property type="match status" value="1"/>
</dbReference>
<dbReference type="PROSITE" id="PS51201">
    <property type="entry name" value="RCK_N"/>
    <property type="match status" value="2"/>
</dbReference>
<dbReference type="SUPFAM" id="SSF51735">
    <property type="entry name" value="NAD(P)-binding Rossmann-fold domains"/>
    <property type="match status" value="2"/>
</dbReference>
<dbReference type="NCBIfam" id="NF007031">
    <property type="entry name" value="PRK09496.1-2"/>
    <property type="match status" value="1"/>
</dbReference>
<keyword evidence="4" id="KW-0520">NAD</keyword>
<feature type="domain" description="RCK N-terminal" evidence="6">
    <location>
        <begin position="230"/>
        <end position="349"/>
    </location>
</feature>
<dbReference type="GO" id="GO:0015079">
    <property type="term" value="F:potassium ion transmembrane transporter activity"/>
    <property type="evidence" value="ECO:0007669"/>
    <property type="project" value="InterPro"/>
</dbReference>
<evidence type="ECO:0000256" key="4">
    <source>
        <dbReference type="ARBA" id="ARBA00023027"/>
    </source>
</evidence>
<keyword evidence="5" id="KW-0406">Ion transport</keyword>
<name>A0A381VRR5_9ZZZZ</name>
<evidence type="ECO:0000256" key="1">
    <source>
        <dbReference type="ARBA" id="ARBA00022448"/>
    </source>
</evidence>
<feature type="domain" description="RCK N-terminal" evidence="6">
    <location>
        <begin position="1"/>
        <end position="121"/>
    </location>
</feature>